<sequence>MSTGTTDAAGVVVVGGGQAGFSVASTLRARGYAGPVTVFAAEPHLPYQRPPLSKKAHTEPDELRVTLVPGSFYGERDIELRLGDDVVALDTAARTVRTRTGLSVPYAHLVLATGARNRPLPVAGADLAGVHALRSLDDALAVGRALATARDVVVVGGGFIGLELAQVARARGARVTVVELADRLLSRALSAQLQEHLRRRHEESGVRVLTGTAVQRIEGTDRVRQVVTSTGSLPADLVVYGIGAVPRDELARDAGLAVDDGVLVDEQLRSVTDPRVSAVGDCARHPHPRAVGPVRLESVQNAVDQGATVGRRLAGQPARYESLPWFWSDQGALKLQIAGLRAPSDDVRLVPGDTPGRLAAYAFRDGRLVAVETLDWPAEHLAARRLLERPTPVLADELTGTTLGGLARARRATEVRT</sequence>
<dbReference type="Gene3D" id="3.30.390.30">
    <property type="match status" value="1"/>
</dbReference>
<evidence type="ECO:0000313" key="8">
    <source>
        <dbReference type="Proteomes" id="UP001550739"/>
    </source>
</evidence>
<accession>A0ABV2ZIL2</accession>
<feature type="domain" description="FAD/NAD(P)-binding" evidence="5">
    <location>
        <begin position="11"/>
        <end position="306"/>
    </location>
</feature>
<keyword evidence="2" id="KW-0285">Flavoprotein</keyword>
<dbReference type="PANTHER" id="PTHR43557">
    <property type="entry name" value="APOPTOSIS-INDUCING FACTOR 1"/>
    <property type="match status" value="1"/>
</dbReference>
<proteinExistence type="predicted"/>
<dbReference type="Pfam" id="PF14759">
    <property type="entry name" value="Reductase_C"/>
    <property type="match status" value="1"/>
</dbReference>
<dbReference type="Gene3D" id="3.50.50.60">
    <property type="entry name" value="FAD/NAD(P)-binding domain"/>
    <property type="match status" value="2"/>
</dbReference>
<evidence type="ECO:0000256" key="1">
    <source>
        <dbReference type="ARBA" id="ARBA00001974"/>
    </source>
</evidence>
<name>A0ABV2ZIL2_9ACTN</name>
<organism evidence="7 8">
    <name type="scientific">Streptomyces sp. 900129855</name>
    <dbReference type="NCBI Taxonomy" id="3155129"/>
    <lineage>
        <taxon>Bacteria</taxon>
        <taxon>Bacillati</taxon>
        <taxon>Actinomycetota</taxon>
        <taxon>Actinomycetes</taxon>
        <taxon>Kitasatosporales</taxon>
        <taxon>Streptomycetaceae</taxon>
        <taxon>Streptomyces</taxon>
    </lineage>
</organism>
<dbReference type="InterPro" id="IPR036188">
    <property type="entry name" value="FAD/NAD-bd_sf"/>
</dbReference>
<protein>
    <submittedName>
        <fullName evidence="7">FAD-dependent oxidoreductase</fullName>
    </submittedName>
</protein>
<dbReference type="InterPro" id="IPR050446">
    <property type="entry name" value="FAD-oxidoreductase/Apoptosis"/>
</dbReference>
<dbReference type="SUPFAM" id="SSF51905">
    <property type="entry name" value="FAD/NAD(P)-binding domain"/>
    <property type="match status" value="1"/>
</dbReference>
<evidence type="ECO:0000256" key="3">
    <source>
        <dbReference type="ARBA" id="ARBA00022827"/>
    </source>
</evidence>
<keyword evidence="8" id="KW-1185">Reference proteome</keyword>
<keyword evidence="4" id="KW-0560">Oxidoreductase</keyword>
<evidence type="ECO:0000259" key="6">
    <source>
        <dbReference type="Pfam" id="PF14759"/>
    </source>
</evidence>
<dbReference type="InterPro" id="IPR016156">
    <property type="entry name" value="FAD/NAD-linked_Rdtase_dimer_sf"/>
</dbReference>
<dbReference type="InterPro" id="IPR028202">
    <property type="entry name" value="Reductase_C"/>
</dbReference>
<reference evidence="7 8" key="1">
    <citation type="submission" date="2024-06" db="EMBL/GenBank/DDBJ databases">
        <title>The Natural Products Discovery Center: Release of the First 8490 Sequenced Strains for Exploring Actinobacteria Biosynthetic Diversity.</title>
        <authorList>
            <person name="Kalkreuter E."/>
            <person name="Kautsar S.A."/>
            <person name="Yang D."/>
            <person name="Bader C.D."/>
            <person name="Teijaro C.N."/>
            <person name="Fluegel L."/>
            <person name="Davis C.M."/>
            <person name="Simpson J.R."/>
            <person name="Lauterbach L."/>
            <person name="Steele A.D."/>
            <person name="Gui C."/>
            <person name="Meng S."/>
            <person name="Li G."/>
            <person name="Viehrig K."/>
            <person name="Ye F."/>
            <person name="Su P."/>
            <person name="Kiefer A.F."/>
            <person name="Nichols A."/>
            <person name="Cepeda A.J."/>
            <person name="Yan W."/>
            <person name="Fan B."/>
            <person name="Jiang Y."/>
            <person name="Adhikari A."/>
            <person name="Zheng C.-J."/>
            <person name="Schuster L."/>
            <person name="Cowan T.M."/>
            <person name="Smanski M.J."/>
            <person name="Chevrette M.G."/>
            <person name="De Carvalho L.P.S."/>
            <person name="Shen B."/>
        </authorList>
    </citation>
    <scope>NUCLEOTIDE SEQUENCE [LARGE SCALE GENOMIC DNA]</scope>
    <source>
        <strain evidence="7 8">NPDC033843</strain>
    </source>
</reference>
<dbReference type="SUPFAM" id="SSF55424">
    <property type="entry name" value="FAD/NAD-linked reductases, dimerisation (C-terminal) domain"/>
    <property type="match status" value="1"/>
</dbReference>
<dbReference type="RefSeq" id="WP_334575027.1">
    <property type="nucleotide sequence ID" value="NZ_JBEZVE010000008.1"/>
</dbReference>
<dbReference type="PRINTS" id="PR00411">
    <property type="entry name" value="PNDRDTASEI"/>
</dbReference>
<dbReference type="Pfam" id="PF07992">
    <property type="entry name" value="Pyr_redox_2"/>
    <property type="match status" value="1"/>
</dbReference>
<evidence type="ECO:0000313" key="7">
    <source>
        <dbReference type="EMBL" id="MEU3782394.1"/>
    </source>
</evidence>
<evidence type="ECO:0000256" key="2">
    <source>
        <dbReference type="ARBA" id="ARBA00022630"/>
    </source>
</evidence>
<keyword evidence="3" id="KW-0274">FAD</keyword>
<dbReference type="PANTHER" id="PTHR43557:SF2">
    <property type="entry name" value="RIESKE DOMAIN-CONTAINING PROTEIN-RELATED"/>
    <property type="match status" value="1"/>
</dbReference>
<dbReference type="PRINTS" id="PR00368">
    <property type="entry name" value="FADPNR"/>
</dbReference>
<evidence type="ECO:0000256" key="4">
    <source>
        <dbReference type="ARBA" id="ARBA00023002"/>
    </source>
</evidence>
<comment type="caution">
    <text evidence="7">The sequence shown here is derived from an EMBL/GenBank/DDBJ whole genome shotgun (WGS) entry which is preliminary data.</text>
</comment>
<feature type="domain" description="Reductase C-terminal" evidence="6">
    <location>
        <begin position="325"/>
        <end position="399"/>
    </location>
</feature>
<dbReference type="InterPro" id="IPR023753">
    <property type="entry name" value="FAD/NAD-binding_dom"/>
</dbReference>
<gene>
    <name evidence="7" type="ORF">AB0E89_17780</name>
</gene>
<dbReference type="EMBL" id="JBEZVE010000008">
    <property type="protein sequence ID" value="MEU3782394.1"/>
    <property type="molecule type" value="Genomic_DNA"/>
</dbReference>
<comment type="cofactor">
    <cofactor evidence="1">
        <name>FAD</name>
        <dbReference type="ChEBI" id="CHEBI:57692"/>
    </cofactor>
</comment>
<dbReference type="Proteomes" id="UP001550739">
    <property type="component" value="Unassembled WGS sequence"/>
</dbReference>
<evidence type="ECO:0000259" key="5">
    <source>
        <dbReference type="Pfam" id="PF07992"/>
    </source>
</evidence>